<reference evidence="2 3" key="1">
    <citation type="submission" date="2019-05" db="EMBL/GenBank/DDBJ databases">
        <title>Another draft genome of Portunus trituberculatus and its Hox gene families provides insights of decapod evolution.</title>
        <authorList>
            <person name="Jeong J.-H."/>
            <person name="Song I."/>
            <person name="Kim S."/>
            <person name="Choi T."/>
            <person name="Kim D."/>
            <person name="Ryu S."/>
            <person name="Kim W."/>
        </authorList>
    </citation>
    <scope>NUCLEOTIDE SEQUENCE [LARGE SCALE GENOMIC DNA]</scope>
    <source>
        <tissue evidence="2">Muscle</tissue>
    </source>
</reference>
<dbReference type="AlphaFoldDB" id="A0A5B7JEX5"/>
<name>A0A5B7JEX5_PORTR</name>
<feature type="region of interest" description="Disordered" evidence="1">
    <location>
        <begin position="71"/>
        <end position="94"/>
    </location>
</feature>
<evidence type="ECO:0000313" key="2">
    <source>
        <dbReference type="EMBL" id="MPC92933.1"/>
    </source>
</evidence>
<evidence type="ECO:0000313" key="3">
    <source>
        <dbReference type="Proteomes" id="UP000324222"/>
    </source>
</evidence>
<feature type="region of interest" description="Disordered" evidence="1">
    <location>
        <begin position="1"/>
        <end position="32"/>
    </location>
</feature>
<evidence type="ECO:0000256" key="1">
    <source>
        <dbReference type="SAM" id="MobiDB-lite"/>
    </source>
</evidence>
<sequence length="94" mass="10014">MYDCASGGAPLTSDASKPHDDANRHHRRSTDLVTAHQEHAQALDLNMNSGYSLYSQVGRRGSAVLGEWEGGREARPGARGSLASPCCSSERSVT</sequence>
<accession>A0A5B7JEX5</accession>
<proteinExistence type="predicted"/>
<keyword evidence="3" id="KW-1185">Reference proteome</keyword>
<dbReference type="EMBL" id="VSRR010093028">
    <property type="protein sequence ID" value="MPC92933.1"/>
    <property type="molecule type" value="Genomic_DNA"/>
</dbReference>
<dbReference type="Proteomes" id="UP000324222">
    <property type="component" value="Unassembled WGS sequence"/>
</dbReference>
<protein>
    <submittedName>
        <fullName evidence="2">Uncharacterized protein</fullName>
    </submittedName>
</protein>
<gene>
    <name evidence="2" type="ORF">E2C01_088045</name>
</gene>
<comment type="caution">
    <text evidence="2">The sequence shown here is derived from an EMBL/GenBank/DDBJ whole genome shotgun (WGS) entry which is preliminary data.</text>
</comment>
<organism evidence="2 3">
    <name type="scientific">Portunus trituberculatus</name>
    <name type="common">Swimming crab</name>
    <name type="synonym">Neptunus trituberculatus</name>
    <dbReference type="NCBI Taxonomy" id="210409"/>
    <lineage>
        <taxon>Eukaryota</taxon>
        <taxon>Metazoa</taxon>
        <taxon>Ecdysozoa</taxon>
        <taxon>Arthropoda</taxon>
        <taxon>Crustacea</taxon>
        <taxon>Multicrustacea</taxon>
        <taxon>Malacostraca</taxon>
        <taxon>Eumalacostraca</taxon>
        <taxon>Eucarida</taxon>
        <taxon>Decapoda</taxon>
        <taxon>Pleocyemata</taxon>
        <taxon>Brachyura</taxon>
        <taxon>Eubrachyura</taxon>
        <taxon>Portunoidea</taxon>
        <taxon>Portunidae</taxon>
        <taxon>Portuninae</taxon>
        <taxon>Portunus</taxon>
    </lineage>
</organism>